<name>A0ABW5AXP8_9FLAO</name>
<protein>
    <submittedName>
        <fullName evidence="2">Baseplate J/gp47 family protein</fullName>
    </submittedName>
</protein>
<feature type="coiled-coil region" evidence="1">
    <location>
        <begin position="206"/>
        <end position="233"/>
    </location>
</feature>
<evidence type="ECO:0000256" key="1">
    <source>
        <dbReference type="SAM" id="Coils"/>
    </source>
</evidence>
<sequence length="1097" mass="126232">MSENCSYIDSILRRNGRDQQQRYNEILNPDNLKLHDLDVEDWMLFAYNFAKHVNYFNTGNDNSPSGDWQELFRYFDFTKDTIPLRGEPEYQKLKDEITETLQKQEKEGEVTPHFTLFVCFLRLLELSQNRFNKLTKRHLDFYFSEILKVEKLSAKADKVHLLFEIAKKSISERIPEETELDGGKDTNGNKRIYKTSEELVANKASITFLKSLYNHQEREVDESKEKCEEIIIDAEIKTADIANSFDGKGEDFPEGSADWWPFGYPSNEGTYPDLDNVKTGFGLASQLFSLKEGERTVQVTINQIPKRKPKRDEDQPCEDDDITLELPPETFSFDQLHDNITIYCSGDSGWYGPLKPIQSKKIGNEDYSTSMQSNKLAILFEIPQDAPPIISFNKELHLEAYNTDLPVVRFLIDTSKKEKGTTQAGDKQYDYTGYHLNRRLGLNTLNSISAKVHVDNITSLELENDTGIINVDKPFYPFTTDPINKSNFDIDYPEVFSKPWKSINIDITWKDTPEVNFADQYTNYGTPPTVNDSYFKATSSVFENNIKRYIIEKSDVVLFKKSGDLYKTDFSFSSSQSAGYKNGPLRLSLNQSFLQERFPKTYALAISRAILDAKEESKIPKEPYIPLIETISMSYNAEASTNLQGNEVAYANNLISLFHEDPYGQHEEHRYLKEKIQEIITSSSKERNDFLINHLVPKHCRGGSLFIGLENAEIKQQISLLIQVLEGSENPNDEGFLGNQRVEWAILSNNHWKDLQDDILINSTDNLLTSGIIRFSIPKQATIDNTRFPEGYIWVRARIHKNYDAVSKVKSILPQAVLATFEDRNNELSHLDTSLPDGTISKLITRVPQIKSITQPYNSFDGSPQESDDAYYRRISERLRHKNRAVTLWDYENLVLQEFPEIYQVKCLNHTDMLATPKPSFLSPGYVTLVVIPDTIDKNVFDIFQPRVSQATLNKVKRYINKLNTMQVETQVVNPTYEEVEISLSVKFYDQYDENFYKNQLSEDITKFLSPWAFDTSRTIDFGVTLQRSVLIDYLEELFYVDYLQGVVLRRDGKISDSSIEPSNPASILVSAKQHQVSTDIEKCKESNEEKVETCEI</sequence>
<evidence type="ECO:0000313" key="3">
    <source>
        <dbReference type="Proteomes" id="UP001597344"/>
    </source>
</evidence>
<dbReference type="RefSeq" id="WP_378319609.1">
    <property type="nucleotide sequence ID" value="NZ_JBHUHY010000004.1"/>
</dbReference>
<dbReference type="Proteomes" id="UP001597344">
    <property type="component" value="Unassembled WGS sequence"/>
</dbReference>
<keyword evidence="3" id="KW-1185">Reference proteome</keyword>
<keyword evidence="1" id="KW-0175">Coiled coil</keyword>
<proteinExistence type="predicted"/>
<gene>
    <name evidence="2" type="ORF">ACFSJT_07435</name>
</gene>
<evidence type="ECO:0000313" key="2">
    <source>
        <dbReference type="EMBL" id="MFD2186621.1"/>
    </source>
</evidence>
<accession>A0ABW5AXP8</accession>
<dbReference type="EMBL" id="JBHUHY010000004">
    <property type="protein sequence ID" value="MFD2186621.1"/>
    <property type="molecule type" value="Genomic_DNA"/>
</dbReference>
<reference evidence="3" key="1">
    <citation type="journal article" date="2019" name="Int. J. Syst. Evol. Microbiol.">
        <title>The Global Catalogue of Microorganisms (GCM) 10K type strain sequencing project: providing services to taxonomists for standard genome sequencing and annotation.</title>
        <authorList>
            <consortium name="The Broad Institute Genomics Platform"/>
            <consortium name="The Broad Institute Genome Sequencing Center for Infectious Disease"/>
            <person name="Wu L."/>
            <person name="Ma J."/>
        </authorList>
    </citation>
    <scope>NUCLEOTIDE SEQUENCE [LARGE SCALE GENOMIC DNA]</scope>
    <source>
        <strain evidence="3">DT92</strain>
    </source>
</reference>
<comment type="caution">
    <text evidence="2">The sequence shown here is derived from an EMBL/GenBank/DDBJ whole genome shotgun (WGS) entry which is preliminary data.</text>
</comment>
<organism evidence="2 3">
    <name type="scientific">Aquimarina celericrescens</name>
    <dbReference type="NCBI Taxonomy" id="1964542"/>
    <lineage>
        <taxon>Bacteria</taxon>
        <taxon>Pseudomonadati</taxon>
        <taxon>Bacteroidota</taxon>
        <taxon>Flavobacteriia</taxon>
        <taxon>Flavobacteriales</taxon>
        <taxon>Flavobacteriaceae</taxon>
        <taxon>Aquimarina</taxon>
    </lineage>
</organism>